<feature type="region of interest" description="Disordered" evidence="1">
    <location>
        <begin position="182"/>
        <end position="231"/>
    </location>
</feature>
<dbReference type="OrthoDB" id="2344312at2759"/>
<dbReference type="Pfam" id="PF24840">
    <property type="entry name" value="NTF2_SigF"/>
    <property type="match status" value="1"/>
</dbReference>
<sequence length="231" mass="25436">MEDPASEIRSVIQLLTAAVNPSIQAAALERYFTPDASFRHPLAYVPSAPASRDSILAIYKWYRILSPHIKMDVSDVVYDDTHDHPQLFVKCEQVFHIRWSPLKPAPVPLTTHVMLRAVPATNDGPTLYQIFAQEDFYHPDDFVAFVLPPARPVVRLALQGSGIACAILAKIFETLGYWRTQPGEGGEGVSPQPAGEQRATDPVETPSVRVNGHAHDGETGKEGEGSDKKED</sequence>
<evidence type="ECO:0000313" key="4">
    <source>
        <dbReference type="Proteomes" id="UP000250043"/>
    </source>
</evidence>
<name>A0A8E2B0F5_9APHY</name>
<dbReference type="AlphaFoldDB" id="A0A8E2B0F5"/>
<feature type="domain" description="SigF-like NTF2-like" evidence="2">
    <location>
        <begin position="1"/>
        <end position="177"/>
    </location>
</feature>
<dbReference type="PANTHER" id="PTHR35393:SF1">
    <property type="entry name" value="SNOAL-LIKE DOMAIN-CONTAINING PROTEIN"/>
    <property type="match status" value="1"/>
</dbReference>
<gene>
    <name evidence="3" type="ORF">OBBRIDRAFT_792163</name>
</gene>
<dbReference type="InterPro" id="IPR057514">
    <property type="entry name" value="NTF2_SigF"/>
</dbReference>
<evidence type="ECO:0000256" key="1">
    <source>
        <dbReference type="SAM" id="MobiDB-lite"/>
    </source>
</evidence>
<evidence type="ECO:0000259" key="2">
    <source>
        <dbReference type="Pfam" id="PF24840"/>
    </source>
</evidence>
<dbReference type="Proteomes" id="UP000250043">
    <property type="component" value="Unassembled WGS sequence"/>
</dbReference>
<keyword evidence="4" id="KW-1185">Reference proteome</keyword>
<proteinExistence type="predicted"/>
<dbReference type="EMBL" id="KV722383">
    <property type="protein sequence ID" value="OCH91565.1"/>
    <property type="molecule type" value="Genomic_DNA"/>
</dbReference>
<accession>A0A8E2B0F5</accession>
<reference evidence="3 4" key="1">
    <citation type="submission" date="2016-07" db="EMBL/GenBank/DDBJ databases">
        <title>Draft genome of the white-rot fungus Obba rivulosa 3A-2.</title>
        <authorList>
            <consortium name="DOE Joint Genome Institute"/>
            <person name="Miettinen O."/>
            <person name="Riley R."/>
            <person name="Acob R."/>
            <person name="Barry K."/>
            <person name="Cullen D."/>
            <person name="De Vries R."/>
            <person name="Hainaut M."/>
            <person name="Hatakka A."/>
            <person name="Henrissat B."/>
            <person name="Hilden K."/>
            <person name="Kuo R."/>
            <person name="Labutti K."/>
            <person name="Lipzen A."/>
            <person name="Makela M.R."/>
            <person name="Sandor L."/>
            <person name="Spatafora J.W."/>
            <person name="Grigoriev I.V."/>
            <person name="Hibbett D.S."/>
        </authorList>
    </citation>
    <scope>NUCLEOTIDE SEQUENCE [LARGE SCALE GENOMIC DNA]</scope>
    <source>
        <strain evidence="3 4">3A-2</strain>
    </source>
</reference>
<feature type="compositionally biased region" description="Basic and acidic residues" evidence="1">
    <location>
        <begin position="213"/>
        <end position="231"/>
    </location>
</feature>
<protein>
    <recommendedName>
        <fullName evidence="2">SigF-like NTF2-like domain-containing protein</fullName>
    </recommendedName>
</protein>
<evidence type="ECO:0000313" key="3">
    <source>
        <dbReference type="EMBL" id="OCH91565.1"/>
    </source>
</evidence>
<organism evidence="3 4">
    <name type="scientific">Obba rivulosa</name>
    <dbReference type="NCBI Taxonomy" id="1052685"/>
    <lineage>
        <taxon>Eukaryota</taxon>
        <taxon>Fungi</taxon>
        <taxon>Dikarya</taxon>
        <taxon>Basidiomycota</taxon>
        <taxon>Agaricomycotina</taxon>
        <taxon>Agaricomycetes</taxon>
        <taxon>Polyporales</taxon>
        <taxon>Gelatoporiaceae</taxon>
        <taxon>Obba</taxon>
    </lineage>
</organism>
<dbReference type="PANTHER" id="PTHR35393">
    <property type="entry name" value="CHROMOSOME 1, WHOLE GENOME SHOTGUN SEQUENCE"/>
    <property type="match status" value="1"/>
</dbReference>